<dbReference type="SUPFAM" id="SSF52058">
    <property type="entry name" value="L domain-like"/>
    <property type="match status" value="1"/>
</dbReference>
<keyword evidence="4" id="KW-1185">Reference proteome</keyword>
<keyword evidence="2" id="KW-0677">Repeat</keyword>
<dbReference type="EMBL" id="KV454479">
    <property type="protein sequence ID" value="ODV61636.1"/>
    <property type="molecule type" value="Genomic_DNA"/>
</dbReference>
<proteinExistence type="predicted"/>
<organism evidence="3 4">
    <name type="scientific">Ascoidea rubescens DSM 1968</name>
    <dbReference type="NCBI Taxonomy" id="1344418"/>
    <lineage>
        <taxon>Eukaryota</taxon>
        <taxon>Fungi</taxon>
        <taxon>Dikarya</taxon>
        <taxon>Ascomycota</taxon>
        <taxon>Saccharomycotina</taxon>
        <taxon>Saccharomycetes</taxon>
        <taxon>Ascoideaceae</taxon>
        <taxon>Ascoidea</taxon>
    </lineage>
</organism>
<dbReference type="GeneID" id="30967879"/>
<accession>A0A1D2VJ25</accession>
<dbReference type="OrthoDB" id="4019115at2759"/>
<evidence type="ECO:0000256" key="2">
    <source>
        <dbReference type="ARBA" id="ARBA00022737"/>
    </source>
</evidence>
<dbReference type="InterPro" id="IPR032675">
    <property type="entry name" value="LRR_dom_sf"/>
</dbReference>
<evidence type="ECO:0000256" key="1">
    <source>
        <dbReference type="ARBA" id="ARBA00022614"/>
    </source>
</evidence>
<dbReference type="AlphaFoldDB" id="A0A1D2VJ25"/>
<dbReference type="InParanoid" id="A0A1D2VJ25"/>
<evidence type="ECO:0000313" key="4">
    <source>
        <dbReference type="Proteomes" id="UP000095038"/>
    </source>
</evidence>
<sequence>MLNLSHNQITTLQHFNVMMHIKMLNLSDNQISILKYVKGISHIQTLNLRNNQIIRIKFLKNYHELWFKIKTFYPDEEDATAFKGPNILKVNLDGNKIYPCMGLEDLPRKCKKIVSSSASKPELYGGFNSFVD</sequence>
<dbReference type="InterPro" id="IPR052574">
    <property type="entry name" value="CDIRP"/>
</dbReference>
<name>A0A1D2VJ25_9ASCO</name>
<evidence type="ECO:0008006" key="5">
    <source>
        <dbReference type="Google" id="ProtNLM"/>
    </source>
</evidence>
<gene>
    <name evidence="3" type="ORF">ASCRUDRAFT_7842</name>
</gene>
<dbReference type="PANTHER" id="PTHR47566:SF1">
    <property type="entry name" value="PROTEIN NUD1"/>
    <property type="match status" value="1"/>
</dbReference>
<dbReference type="RefSeq" id="XP_020047943.1">
    <property type="nucleotide sequence ID" value="XM_020194243.1"/>
</dbReference>
<keyword evidence="1" id="KW-0433">Leucine-rich repeat</keyword>
<protein>
    <recommendedName>
        <fullName evidence="5">Outer arm dynein light chain 1</fullName>
    </recommendedName>
</protein>
<dbReference type="GO" id="GO:0035591">
    <property type="term" value="F:signaling adaptor activity"/>
    <property type="evidence" value="ECO:0007669"/>
    <property type="project" value="TreeGrafter"/>
</dbReference>
<dbReference type="PANTHER" id="PTHR47566">
    <property type="match status" value="1"/>
</dbReference>
<dbReference type="Gene3D" id="3.80.10.10">
    <property type="entry name" value="Ribonuclease Inhibitor"/>
    <property type="match status" value="1"/>
</dbReference>
<evidence type="ECO:0000313" key="3">
    <source>
        <dbReference type="EMBL" id="ODV61636.1"/>
    </source>
</evidence>
<reference evidence="4" key="1">
    <citation type="submission" date="2016-05" db="EMBL/GenBank/DDBJ databases">
        <title>Comparative genomics of biotechnologically important yeasts.</title>
        <authorList>
            <consortium name="DOE Joint Genome Institute"/>
            <person name="Riley R."/>
            <person name="Haridas S."/>
            <person name="Wolfe K.H."/>
            <person name="Lopes M.R."/>
            <person name="Hittinger C.T."/>
            <person name="Goker M."/>
            <person name="Salamov A."/>
            <person name="Wisecaver J."/>
            <person name="Long T.M."/>
            <person name="Aerts A.L."/>
            <person name="Barry K."/>
            <person name="Choi C."/>
            <person name="Clum A."/>
            <person name="Coughlan A.Y."/>
            <person name="Deshpande S."/>
            <person name="Douglass A.P."/>
            <person name="Hanson S.J."/>
            <person name="Klenk H.-P."/>
            <person name="Labutti K."/>
            <person name="Lapidus A."/>
            <person name="Lindquist E."/>
            <person name="Lipzen A."/>
            <person name="Meier-Kolthoff J.P."/>
            <person name="Ohm R.A."/>
            <person name="Otillar R.P."/>
            <person name="Pangilinan J."/>
            <person name="Peng Y."/>
            <person name="Rokas A."/>
            <person name="Rosa C.A."/>
            <person name="Scheuner C."/>
            <person name="Sibirny A.A."/>
            <person name="Slot J.C."/>
            <person name="Stielow J.B."/>
            <person name="Sun H."/>
            <person name="Kurtzman C.P."/>
            <person name="Blackwell M."/>
            <person name="Grigoriev I.V."/>
            <person name="Jeffries T.W."/>
        </authorList>
    </citation>
    <scope>NUCLEOTIDE SEQUENCE [LARGE SCALE GENOMIC DNA]</scope>
    <source>
        <strain evidence="4">DSM 1968</strain>
    </source>
</reference>
<dbReference type="Proteomes" id="UP000095038">
    <property type="component" value="Unassembled WGS sequence"/>
</dbReference>